<dbReference type="InterPro" id="IPR016181">
    <property type="entry name" value="Acyl_CoA_acyltransferase"/>
</dbReference>
<keyword evidence="2" id="KW-0808">Transferase</keyword>
<proteinExistence type="predicted"/>
<dbReference type="GO" id="GO:0016747">
    <property type="term" value="F:acyltransferase activity, transferring groups other than amino-acyl groups"/>
    <property type="evidence" value="ECO:0007669"/>
    <property type="project" value="InterPro"/>
</dbReference>
<dbReference type="OrthoDB" id="9797178at2"/>
<dbReference type="Gene3D" id="3.40.630.30">
    <property type="match status" value="1"/>
</dbReference>
<gene>
    <name evidence="2" type="ORF">SAMN04488044_0183</name>
</gene>
<accession>A0A1M5I5A9</accession>
<evidence type="ECO:0000313" key="2">
    <source>
        <dbReference type="EMBL" id="SHG23003.1"/>
    </source>
</evidence>
<dbReference type="AlphaFoldDB" id="A0A1M5I5A9"/>
<dbReference type="Proteomes" id="UP000184211">
    <property type="component" value="Unassembled WGS sequence"/>
</dbReference>
<dbReference type="InterPro" id="IPR000182">
    <property type="entry name" value="GNAT_dom"/>
</dbReference>
<dbReference type="CDD" id="cd04301">
    <property type="entry name" value="NAT_SF"/>
    <property type="match status" value="1"/>
</dbReference>
<evidence type="ECO:0000313" key="3">
    <source>
        <dbReference type="Proteomes" id="UP000184211"/>
    </source>
</evidence>
<dbReference type="RefSeq" id="WP_072789185.1">
    <property type="nucleotide sequence ID" value="NZ_FQWM01000001.1"/>
</dbReference>
<feature type="domain" description="N-acetyltransferase" evidence="1">
    <location>
        <begin position="1"/>
        <end position="147"/>
    </location>
</feature>
<dbReference type="STRING" id="870908.SAMN04488044_0183"/>
<dbReference type="EMBL" id="FQWM01000001">
    <property type="protein sequence ID" value="SHG23003.1"/>
    <property type="molecule type" value="Genomic_DNA"/>
</dbReference>
<dbReference type="Pfam" id="PF00583">
    <property type="entry name" value="Acetyltransf_1"/>
    <property type="match status" value="1"/>
</dbReference>
<name>A0A1M5I5A9_9RHOB</name>
<dbReference type="PROSITE" id="PS51186">
    <property type="entry name" value="GNAT"/>
    <property type="match status" value="1"/>
</dbReference>
<protein>
    <submittedName>
        <fullName evidence="2">Putative acetyltransferase</fullName>
    </submittedName>
</protein>
<sequence>MLIRFESPNDFAAIHALTTRAFAPMAFSDGSEPQIIDQLRSDGDLTLSLVAEENGEVIGHLALSPMTISGVTNWLGLGPISVAPNRQRQGIGSALVGRAVQHCKDNGISGIALIGNPAVYAPMGFKSNGKLTYQNLPTGYVQFLTIAGPDPEGELKFAPAFDDDQGQTERL</sequence>
<organism evidence="2 3">
    <name type="scientific">Cognatishimia maritima</name>
    <dbReference type="NCBI Taxonomy" id="870908"/>
    <lineage>
        <taxon>Bacteria</taxon>
        <taxon>Pseudomonadati</taxon>
        <taxon>Pseudomonadota</taxon>
        <taxon>Alphaproteobacteria</taxon>
        <taxon>Rhodobacterales</taxon>
        <taxon>Paracoccaceae</taxon>
        <taxon>Cognatishimia</taxon>
    </lineage>
</organism>
<reference evidence="3" key="1">
    <citation type="submission" date="2016-11" db="EMBL/GenBank/DDBJ databases">
        <authorList>
            <person name="Varghese N."/>
            <person name="Submissions S."/>
        </authorList>
    </citation>
    <scope>NUCLEOTIDE SEQUENCE [LARGE SCALE GENOMIC DNA]</scope>
    <source>
        <strain evidence="3">DSM 28223</strain>
    </source>
</reference>
<keyword evidence="3" id="KW-1185">Reference proteome</keyword>
<evidence type="ECO:0000259" key="1">
    <source>
        <dbReference type="PROSITE" id="PS51186"/>
    </source>
</evidence>
<dbReference type="SUPFAM" id="SSF55729">
    <property type="entry name" value="Acyl-CoA N-acyltransferases (Nat)"/>
    <property type="match status" value="1"/>
</dbReference>